<dbReference type="GO" id="GO:0043235">
    <property type="term" value="C:receptor complex"/>
    <property type="evidence" value="ECO:0007669"/>
    <property type="project" value="TreeGrafter"/>
</dbReference>
<evidence type="ECO:0000256" key="3">
    <source>
        <dbReference type="ARBA" id="ARBA00022737"/>
    </source>
</evidence>
<evidence type="ECO:0000313" key="11">
    <source>
        <dbReference type="Proteomes" id="UP000002852"/>
    </source>
</evidence>
<name>A0A3B5QY89_XIPMA</name>
<dbReference type="SMART" id="SM00192">
    <property type="entry name" value="LDLa"/>
    <property type="match status" value="1"/>
</dbReference>
<dbReference type="InterPro" id="IPR036055">
    <property type="entry name" value="LDL_receptor-like_sf"/>
</dbReference>
<keyword evidence="11" id="KW-1185">Reference proteome</keyword>
<keyword evidence="5" id="KW-0472">Membrane</keyword>
<evidence type="ECO:0000256" key="8">
    <source>
        <dbReference type="ARBA" id="ARBA00023180"/>
    </source>
</evidence>
<keyword evidence="8" id="KW-0325">Glycoprotein</keyword>
<sequence length="87" mass="9997">LSQGNLYFTNAFLTETYVEVLRLNTTFRKVLLKTQVDMPRHLRTCQPEETKCQSTNICIPRSYLCDGDNDCGDMSDESPTHCGEQQF</sequence>
<dbReference type="PANTHER" id="PTHR22722:SF11">
    <property type="entry name" value="LOW-DENSITY LIPOPROTEIN RECEPTOR-RELATED PROTEIN 2"/>
    <property type="match status" value="1"/>
</dbReference>
<dbReference type="InterPro" id="IPR002172">
    <property type="entry name" value="LDrepeatLR_classA_rpt"/>
</dbReference>
<keyword evidence="4" id="KW-1133">Transmembrane helix</keyword>
<accession>A0A3B5QY89</accession>
<dbReference type="FunFam" id="4.10.400.10:FF:000005">
    <property type="entry name" value="low-density lipoprotein receptor-related protein 1B"/>
    <property type="match status" value="1"/>
</dbReference>
<keyword evidence="3" id="KW-0677">Repeat</keyword>
<dbReference type="Proteomes" id="UP000002852">
    <property type="component" value="Unassembled WGS sequence"/>
</dbReference>
<dbReference type="SUPFAM" id="SSF57424">
    <property type="entry name" value="LDL receptor-like module"/>
    <property type="match status" value="1"/>
</dbReference>
<evidence type="ECO:0000313" key="10">
    <source>
        <dbReference type="Ensembl" id="ENSXMAP00000035296.1"/>
    </source>
</evidence>
<dbReference type="InterPro" id="IPR051221">
    <property type="entry name" value="LDLR-related"/>
</dbReference>
<dbReference type="GO" id="GO:0016324">
    <property type="term" value="C:apical plasma membrane"/>
    <property type="evidence" value="ECO:0007669"/>
    <property type="project" value="TreeGrafter"/>
</dbReference>
<dbReference type="PROSITE" id="PS50068">
    <property type="entry name" value="LDLRA_2"/>
    <property type="match status" value="1"/>
</dbReference>
<dbReference type="GO" id="GO:0006898">
    <property type="term" value="P:receptor-mediated endocytosis"/>
    <property type="evidence" value="ECO:0007669"/>
    <property type="project" value="TreeGrafter"/>
</dbReference>
<reference evidence="11" key="2">
    <citation type="journal article" date="2013" name="Nat. Genet.">
        <title>The genome of the platyfish, Xiphophorus maculatus, provides insights into evolutionary adaptation and several complex traits.</title>
        <authorList>
            <person name="Schartl M."/>
            <person name="Walter R.B."/>
            <person name="Shen Y."/>
            <person name="Garcia T."/>
            <person name="Catchen J."/>
            <person name="Amores A."/>
            <person name="Braasch I."/>
            <person name="Chalopin D."/>
            <person name="Volff J.N."/>
            <person name="Lesch K.P."/>
            <person name="Bisazza A."/>
            <person name="Minx P."/>
            <person name="Hillier L."/>
            <person name="Wilson R.K."/>
            <person name="Fuerstenberg S."/>
            <person name="Boore J."/>
            <person name="Searle S."/>
            <person name="Postlethwait J.H."/>
            <person name="Warren W.C."/>
        </authorList>
    </citation>
    <scope>NUCLEOTIDE SEQUENCE [LARGE SCALE GENOMIC DNA]</scope>
    <source>
        <strain evidence="11">JP 163 A</strain>
    </source>
</reference>
<evidence type="ECO:0000256" key="6">
    <source>
        <dbReference type="ARBA" id="ARBA00023157"/>
    </source>
</evidence>
<comment type="subcellular location">
    <subcellularLocation>
        <location evidence="1">Membrane</location>
        <topology evidence="1">Single-pass membrane protein</topology>
    </subcellularLocation>
</comment>
<dbReference type="STRING" id="8083.ENSXMAP00000035296"/>
<dbReference type="GO" id="GO:0042562">
    <property type="term" value="F:hormone binding"/>
    <property type="evidence" value="ECO:0007669"/>
    <property type="project" value="TreeGrafter"/>
</dbReference>
<dbReference type="InParanoid" id="A0A3B5QY89"/>
<dbReference type="PROSITE" id="PS01209">
    <property type="entry name" value="LDLRA_1"/>
    <property type="match status" value="1"/>
</dbReference>
<evidence type="ECO:0000256" key="4">
    <source>
        <dbReference type="ARBA" id="ARBA00022989"/>
    </source>
</evidence>
<dbReference type="Gene3D" id="4.10.400.10">
    <property type="entry name" value="Low-density Lipoprotein Receptor"/>
    <property type="match status" value="1"/>
</dbReference>
<reference evidence="10" key="4">
    <citation type="submission" date="2025-09" db="UniProtKB">
        <authorList>
            <consortium name="Ensembl"/>
        </authorList>
    </citation>
    <scope>IDENTIFICATION</scope>
    <source>
        <strain evidence="10">JP 163 A</strain>
    </source>
</reference>
<dbReference type="CDD" id="cd00112">
    <property type="entry name" value="LDLa"/>
    <property type="match status" value="1"/>
</dbReference>
<organism evidence="10 11">
    <name type="scientific">Xiphophorus maculatus</name>
    <name type="common">Southern platyfish</name>
    <name type="synonym">Platypoecilus maculatus</name>
    <dbReference type="NCBI Taxonomy" id="8083"/>
    <lineage>
        <taxon>Eukaryota</taxon>
        <taxon>Metazoa</taxon>
        <taxon>Chordata</taxon>
        <taxon>Craniata</taxon>
        <taxon>Vertebrata</taxon>
        <taxon>Euteleostomi</taxon>
        <taxon>Actinopterygii</taxon>
        <taxon>Neopterygii</taxon>
        <taxon>Teleostei</taxon>
        <taxon>Neoteleostei</taxon>
        <taxon>Acanthomorphata</taxon>
        <taxon>Ovalentaria</taxon>
        <taxon>Atherinomorphae</taxon>
        <taxon>Cyprinodontiformes</taxon>
        <taxon>Poeciliidae</taxon>
        <taxon>Poeciliinae</taxon>
        <taxon>Xiphophorus</taxon>
    </lineage>
</organism>
<dbReference type="Ensembl" id="ENSXMAT00000032932.1">
    <property type="protein sequence ID" value="ENSXMAP00000035296.1"/>
    <property type="gene ID" value="ENSXMAG00000023704.1"/>
</dbReference>
<evidence type="ECO:0000256" key="2">
    <source>
        <dbReference type="ARBA" id="ARBA00022692"/>
    </source>
</evidence>
<reference evidence="10" key="3">
    <citation type="submission" date="2025-08" db="UniProtKB">
        <authorList>
            <consortium name="Ensembl"/>
        </authorList>
    </citation>
    <scope>IDENTIFICATION</scope>
    <source>
        <strain evidence="10">JP 163 A</strain>
    </source>
</reference>
<keyword evidence="2" id="KW-0812">Transmembrane</keyword>
<dbReference type="InterPro" id="IPR023415">
    <property type="entry name" value="LDLR_class-A_CS"/>
</dbReference>
<protein>
    <submittedName>
        <fullName evidence="10">Uncharacterized protein</fullName>
    </submittedName>
</protein>
<evidence type="ECO:0000256" key="5">
    <source>
        <dbReference type="ARBA" id="ARBA00023136"/>
    </source>
</evidence>
<dbReference type="AlphaFoldDB" id="A0A3B5QY89"/>
<proteinExistence type="predicted"/>
<evidence type="ECO:0000256" key="1">
    <source>
        <dbReference type="ARBA" id="ARBA00004167"/>
    </source>
</evidence>
<comment type="caution">
    <text evidence="9">Lacks conserved residue(s) required for the propagation of feature annotation.</text>
</comment>
<evidence type="ECO:0000256" key="9">
    <source>
        <dbReference type="PROSITE-ProRule" id="PRU00124"/>
    </source>
</evidence>
<evidence type="ECO:0000256" key="7">
    <source>
        <dbReference type="ARBA" id="ARBA00023170"/>
    </source>
</evidence>
<dbReference type="PANTHER" id="PTHR22722">
    <property type="entry name" value="LOW-DENSITY LIPOPROTEIN RECEPTOR-RELATED PROTEIN 2-RELATED"/>
    <property type="match status" value="1"/>
</dbReference>
<keyword evidence="7" id="KW-0675">Receptor</keyword>
<keyword evidence="6" id="KW-1015">Disulfide bond</keyword>
<reference evidence="11" key="1">
    <citation type="submission" date="2012-01" db="EMBL/GenBank/DDBJ databases">
        <authorList>
            <person name="Walter R."/>
            <person name="Schartl M."/>
            <person name="Warren W."/>
        </authorList>
    </citation>
    <scope>NUCLEOTIDE SEQUENCE [LARGE SCALE GENOMIC DNA]</scope>
    <source>
        <strain evidence="11">JP 163 A</strain>
    </source>
</reference>
<dbReference type="Pfam" id="PF00057">
    <property type="entry name" value="Ldl_recept_a"/>
    <property type="match status" value="1"/>
</dbReference>